<reference evidence="1" key="1">
    <citation type="submission" date="2021-02" db="EMBL/GenBank/DDBJ databases">
        <authorList>
            <consortium name="DOE Joint Genome Institute"/>
            <person name="Ahrendt S."/>
            <person name="Looney B.P."/>
            <person name="Miyauchi S."/>
            <person name="Morin E."/>
            <person name="Drula E."/>
            <person name="Courty P.E."/>
            <person name="Chicoki N."/>
            <person name="Fauchery L."/>
            <person name="Kohler A."/>
            <person name="Kuo A."/>
            <person name="Labutti K."/>
            <person name="Pangilinan J."/>
            <person name="Lipzen A."/>
            <person name="Riley R."/>
            <person name="Andreopoulos W."/>
            <person name="He G."/>
            <person name="Johnson J."/>
            <person name="Barry K.W."/>
            <person name="Grigoriev I.V."/>
            <person name="Nagy L."/>
            <person name="Hibbett D."/>
            <person name="Henrissat B."/>
            <person name="Matheny P.B."/>
            <person name="Labbe J."/>
            <person name="Martin F."/>
        </authorList>
    </citation>
    <scope>NUCLEOTIDE SEQUENCE</scope>
    <source>
        <strain evidence="1">FP105234-sp</strain>
    </source>
</reference>
<gene>
    <name evidence="1" type="ORF">FA95DRAFT_1612178</name>
</gene>
<dbReference type="EMBL" id="MU276245">
    <property type="protein sequence ID" value="KAI0039941.1"/>
    <property type="molecule type" value="Genomic_DNA"/>
</dbReference>
<organism evidence="1 2">
    <name type="scientific">Auriscalpium vulgare</name>
    <dbReference type="NCBI Taxonomy" id="40419"/>
    <lineage>
        <taxon>Eukaryota</taxon>
        <taxon>Fungi</taxon>
        <taxon>Dikarya</taxon>
        <taxon>Basidiomycota</taxon>
        <taxon>Agaricomycotina</taxon>
        <taxon>Agaricomycetes</taxon>
        <taxon>Russulales</taxon>
        <taxon>Auriscalpiaceae</taxon>
        <taxon>Auriscalpium</taxon>
    </lineage>
</organism>
<sequence length="791" mass="90039">MAEYSSSLQMFQLWSHSTYDDAGLDDHVLDYFRSGNEVASHAIRYQFQNALANPSYQDAYGVTHISAGKHGLFISSPNVDFVPDLPSRHLTEDFCYYADGMLGPFEHLKWPQAFDVEEPHHIAAPINPFFFRYSDALTDCPEYPSRAAGNAVRQDLPRRPVPELDVWQDPEAPWTGFPHHHWRSDPFSSKTLGQLSPSATSRLRAAYRDAVNILRTPITRLGEDTRYELPRRYIDDRQLALARAICTLEFVLPLQEALQWFREAQRLLLEIRAWYNFMAVIKPRIEAYRAGKGPKKPYPPLPLRGVFTARRATAETLYWVGVPVWWARHLYTFNSRTRIGFPVDPVPWQLAFSTSKQLMLGHTNVIAPDWTGSFVLDSTALGYSERLRRLSMFRGPPVRKPAPILPESIEEEEHPESSQPSVASTSSNPAPARRKGVTAGKSARRMEPPARADWLPPVHPAWVIVEQRVQDIATPMNTGLPPFPQLLYGLPPQHAFGGQVANKIHHWLRMRAHCYYALVSQDGDAGVPMLLNPYGWRLALDGHYYRFPVPDTATPKSTPEQIKKLPTPPDVSTNLGKRKSSTKTGKAAPATKLSTARRLAEQIDIAVHFNVINGVPPYNPGLKPWPQWRGSVIDRSRVETDQNLWREVVWELVTVHFRMELIWFDQEVMAESQAADAKGDAGKALDMRLQRFNKWSLVWRVDGGLLVGRDSADDLLLSTDWTYRRAGVSRMSALVSHWPGMDLQPMNMGDSISTDLFVSYEQKMYEKYCRFFYKRKGRLPVLPLACPLENH</sequence>
<keyword evidence="2" id="KW-1185">Reference proteome</keyword>
<evidence type="ECO:0000313" key="1">
    <source>
        <dbReference type="EMBL" id="KAI0039941.1"/>
    </source>
</evidence>
<evidence type="ECO:0000313" key="2">
    <source>
        <dbReference type="Proteomes" id="UP000814033"/>
    </source>
</evidence>
<reference evidence="1" key="2">
    <citation type="journal article" date="2022" name="New Phytol.">
        <title>Evolutionary transition to the ectomycorrhizal habit in the genomes of a hyperdiverse lineage of mushroom-forming fungi.</title>
        <authorList>
            <person name="Looney B."/>
            <person name="Miyauchi S."/>
            <person name="Morin E."/>
            <person name="Drula E."/>
            <person name="Courty P.E."/>
            <person name="Kohler A."/>
            <person name="Kuo A."/>
            <person name="LaButti K."/>
            <person name="Pangilinan J."/>
            <person name="Lipzen A."/>
            <person name="Riley R."/>
            <person name="Andreopoulos W."/>
            <person name="He G."/>
            <person name="Johnson J."/>
            <person name="Nolan M."/>
            <person name="Tritt A."/>
            <person name="Barry K.W."/>
            <person name="Grigoriev I.V."/>
            <person name="Nagy L.G."/>
            <person name="Hibbett D."/>
            <person name="Henrissat B."/>
            <person name="Matheny P.B."/>
            <person name="Labbe J."/>
            <person name="Martin F.M."/>
        </authorList>
    </citation>
    <scope>NUCLEOTIDE SEQUENCE</scope>
    <source>
        <strain evidence="1">FP105234-sp</strain>
    </source>
</reference>
<dbReference type="Proteomes" id="UP000814033">
    <property type="component" value="Unassembled WGS sequence"/>
</dbReference>
<name>A0ACB8R726_9AGAM</name>
<comment type="caution">
    <text evidence="1">The sequence shown here is derived from an EMBL/GenBank/DDBJ whole genome shotgun (WGS) entry which is preliminary data.</text>
</comment>
<protein>
    <submittedName>
        <fullName evidence="1">Uncharacterized protein</fullName>
    </submittedName>
</protein>
<proteinExistence type="predicted"/>
<accession>A0ACB8R726</accession>